<reference evidence="1 2" key="1">
    <citation type="submission" date="2023-04" db="EMBL/GenBank/DDBJ databases">
        <title>A. sendaiensis sub sp. chiapanensis a novel subspecie with specific adaptation in bacterial cell wall isolated from an active volcano.</title>
        <authorList>
            <person name="Alvarez Gutierrez P.E."/>
            <person name="Ortiz Cortes L.Y."/>
        </authorList>
    </citation>
    <scope>NUCLEOTIDE SEQUENCE [LARGE SCALE GENOMIC DNA]</scope>
    <source>
        <strain evidence="1 2">PA2</strain>
    </source>
</reference>
<protein>
    <submittedName>
        <fullName evidence="1">Uncharacterized protein</fullName>
    </submittedName>
</protein>
<dbReference type="Proteomes" id="UP001529245">
    <property type="component" value="Unassembled WGS sequence"/>
</dbReference>
<proteinExistence type="predicted"/>
<dbReference type="RefSeq" id="WP_283204381.1">
    <property type="nucleotide sequence ID" value="NZ_JASGCB010000028.1"/>
</dbReference>
<comment type="caution">
    <text evidence="1">The sequence shown here is derived from an EMBL/GenBank/DDBJ whole genome shotgun (WGS) entry which is preliminary data.</text>
</comment>
<dbReference type="EMBL" id="JASGCB010000028">
    <property type="protein sequence ID" value="MDI9260961.1"/>
    <property type="molecule type" value="Genomic_DNA"/>
</dbReference>
<name>A0ABT6Y0U7_ALISE</name>
<keyword evidence="2" id="KW-1185">Reference proteome</keyword>
<accession>A0ABT6Y0U7</accession>
<evidence type="ECO:0000313" key="2">
    <source>
        <dbReference type="Proteomes" id="UP001529245"/>
    </source>
</evidence>
<sequence length="115" mass="13644">MTRIVRIYEACVEPPGDVMFLPSALMMLLENGQSHIYSESSMHNFWRSACTRHTWAELADGIVIDGHHVRLVDITAEVEQLVPRPTWTIRRIMRAWYEQNPRQRFYLRRHIHRGS</sequence>
<gene>
    <name evidence="1" type="ORF">QID03_12410</name>
</gene>
<organism evidence="1 2">
    <name type="scientific">Alicyclobacillus sendaiensis PA2</name>
    <dbReference type="NCBI Taxonomy" id="3029425"/>
    <lineage>
        <taxon>Bacteria</taxon>
        <taxon>Bacillati</taxon>
        <taxon>Bacillota</taxon>
        <taxon>Bacilli</taxon>
        <taxon>Bacillales</taxon>
        <taxon>Alicyclobacillaceae</taxon>
        <taxon>Alicyclobacillus</taxon>
    </lineage>
</organism>
<evidence type="ECO:0000313" key="1">
    <source>
        <dbReference type="EMBL" id="MDI9260961.1"/>
    </source>
</evidence>